<keyword evidence="1" id="KW-0816">Tricarboxylic acid cycle</keyword>
<dbReference type="FunFam" id="3.40.50.720:FF:000277">
    <property type="entry name" value="Succinate--CoA ligase [ADP-forming] subunit alpha"/>
    <property type="match status" value="1"/>
</dbReference>
<keyword evidence="8" id="KW-1185">Reference proteome</keyword>
<dbReference type="PRINTS" id="PR01798">
    <property type="entry name" value="SCOASYNTHASE"/>
</dbReference>
<feature type="domain" description="CoA-binding" evidence="6">
    <location>
        <begin position="4"/>
        <end position="100"/>
    </location>
</feature>
<dbReference type="InterPro" id="IPR003781">
    <property type="entry name" value="CoA-bd"/>
</dbReference>
<comment type="similarity">
    <text evidence="4">Belongs to the succinate/malate CoA ligase alpha subunit family.</text>
</comment>
<dbReference type="NCBIfam" id="NF004230">
    <property type="entry name" value="PRK05678.1"/>
    <property type="match status" value="1"/>
</dbReference>
<organism evidence="7 8">
    <name type="scientific">Allomesorhizobium camelthorni</name>
    <dbReference type="NCBI Taxonomy" id="475069"/>
    <lineage>
        <taxon>Bacteria</taxon>
        <taxon>Pseudomonadati</taxon>
        <taxon>Pseudomonadota</taxon>
        <taxon>Alphaproteobacteria</taxon>
        <taxon>Hyphomicrobiales</taxon>
        <taxon>Phyllobacteriaceae</taxon>
        <taxon>Allomesorhizobium</taxon>
    </lineage>
</organism>
<reference evidence="7 8" key="1">
    <citation type="submission" date="2020-02" db="EMBL/GenBank/DDBJ databases">
        <title>Genome sequence of strain CCNWXJ40-4.</title>
        <authorList>
            <person name="Gao J."/>
            <person name="Sun J."/>
        </authorList>
    </citation>
    <scope>NUCLEOTIDE SEQUENCE [LARGE SCALE GENOMIC DNA]</scope>
    <source>
        <strain evidence="7 8">CCNWXJ 40-4</strain>
    </source>
</reference>
<dbReference type="Proteomes" id="UP001642900">
    <property type="component" value="Unassembled WGS sequence"/>
</dbReference>
<dbReference type="InterPro" id="IPR005811">
    <property type="entry name" value="SUCC_ACL_C"/>
</dbReference>
<dbReference type="PANTHER" id="PTHR11117:SF2">
    <property type="entry name" value="SUCCINATE--COA LIGASE [ADP_GDP-FORMING] SUBUNIT ALPHA, MITOCHONDRIAL"/>
    <property type="match status" value="1"/>
</dbReference>
<dbReference type="SMART" id="SM00881">
    <property type="entry name" value="CoA_binding"/>
    <property type="match status" value="1"/>
</dbReference>
<dbReference type="Gene3D" id="3.40.50.261">
    <property type="entry name" value="Succinyl-CoA synthetase domains"/>
    <property type="match status" value="1"/>
</dbReference>
<dbReference type="Pfam" id="PF00549">
    <property type="entry name" value="Ligase_CoA"/>
    <property type="match status" value="1"/>
</dbReference>
<keyword evidence="3" id="KW-0547">Nucleotide-binding</keyword>
<gene>
    <name evidence="7" type="primary">sucD</name>
    <name evidence="7" type="ORF">G6N73_34695</name>
</gene>
<dbReference type="PIRSF" id="PIRSF001553">
    <property type="entry name" value="SucCS_alpha"/>
    <property type="match status" value="1"/>
</dbReference>
<dbReference type="GO" id="GO:0004776">
    <property type="term" value="F:succinate-CoA ligase (GDP-forming) activity"/>
    <property type="evidence" value="ECO:0007669"/>
    <property type="project" value="TreeGrafter"/>
</dbReference>
<evidence type="ECO:0000259" key="6">
    <source>
        <dbReference type="SMART" id="SM00881"/>
    </source>
</evidence>
<evidence type="ECO:0000256" key="2">
    <source>
        <dbReference type="ARBA" id="ARBA00022598"/>
    </source>
</evidence>
<sequence length="293" mass="30152">MTILVDQNTRVICQGITGRAGTHYSSVMLEYGTRVVGGVRPGKGGSHHLNLPVFDTVATAMTETGANASMVFVPPDRAANAMIEAIEAEMPLVVALTERVPVRDMMRVRDALKHGSTILVGPNSQGILAPGVCKIGVMATGNARRGNVGILSRSASLTSEVIAQLSDAGLGQSTTVGIGGDAIHGLSMRACFELFLADPDTHGVIAIGEIGGTDEEELAEIIAAAKPKIPVVALIVGQYAPAERRMGHAGAIAGNAGADAKSKIRALSEAGVIIAESPHLVGETMHRALTVAA</sequence>
<accession>A0A6G4WNA9</accession>
<evidence type="ECO:0000256" key="4">
    <source>
        <dbReference type="ARBA" id="ARBA00060724"/>
    </source>
</evidence>
<dbReference type="AlphaFoldDB" id="A0A6G4WNA9"/>
<dbReference type="RefSeq" id="WP_165034396.1">
    <property type="nucleotide sequence ID" value="NZ_JAAKZF010000178.1"/>
</dbReference>
<dbReference type="PROSITE" id="PS00399">
    <property type="entry name" value="SUCCINYL_COA_LIG_2"/>
    <property type="match status" value="1"/>
</dbReference>
<evidence type="ECO:0000256" key="5">
    <source>
        <dbReference type="PIRSR" id="PIRSR001553-1"/>
    </source>
</evidence>
<keyword evidence="2 7" id="KW-0436">Ligase</keyword>
<protein>
    <submittedName>
        <fullName evidence="7">Succinate--CoA ligase subunit alpha</fullName>
        <ecNumber evidence="7">6.2.1.5</ecNumber>
    </submittedName>
</protein>
<dbReference type="InterPro" id="IPR017440">
    <property type="entry name" value="Cit_synth/succinyl-CoA_lig_AS"/>
</dbReference>
<dbReference type="Pfam" id="PF02629">
    <property type="entry name" value="CoA_binding"/>
    <property type="match status" value="1"/>
</dbReference>
<dbReference type="PANTHER" id="PTHR11117">
    <property type="entry name" value="SUCCINYL-COA LIGASE SUBUNIT ALPHA"/>
    <property type="match status" value="1"/>
</dbReference>
<proteinExistence type="inferred from homology"/>
<evidence type="ECO:0000313" key="7">
    <source>
        <dbReference type="EMBL" id="NGO56069.1"/>
    </source>
</evidence>
<dbReference type="GO" id="GO:0009361">
    <property type="term" value="C:succinate-CoA ligase complex (ADP-forming)"/>
    <property type="evidence" value="ECO:0007669"/>
    <property type="project" value="TreeGrafter"/>
</dbReference>
<dbReference type="InterPro" id="IPR016102">
    <property type="entry name" value="Succinyl-CoA_synth-like"/>
</dbReference>
<dbReference type="GO" id="GO:0006099">
    <property type="term" value="P:tricarboxylic acid cycle"/>
    <property type="evidence" value="ECO:0007669"/>
    <property type="project" value="UniProtKB-UniPathway"/>
</dbReference>
<evidence type="ECO:0000313" key="8">
    <source>
        <dbReference type="Proteomes" id="UP001642900"/>
    </source>
</evidence>
<dbReference type="UniPathway" id="UPA00223">
    <property type="reaction ID" value="UER00999"/>
</dbReference>
<dbReference type="InterPro" id="IPR005810">
    <property type="entry name" value="CoA_lig_alpha"/>
</dbReference>
<dbReference type="SUPFAM" id="SSF51735">
    <property type="entry name" value="NAD(P)-binding Rossmann-fold domains"/>
    <property type="match status" value="1"/>
</dbReference>
<evidence type="ECO:0000256" key="1">
    <source>
        <dbReference type="ARBA" id="ARBA00022532"/>
    </source>
</evidence>
<feature type="active site" description="Tele-phosphohistidine intermediate" evidence="5">
    <location>
        <position position="248"/>
    </location>
</feature>
<name>A0A6G4WNA9_9HYPH</name>
<dbReference type="Gene3D" id="3.40.50.720">
    <property type="entry name" value="NAD(P)-binding Rossmann-like Domain"/>
    <property type="match status" value="1"/>
</dbReference>
<dbReference type="EC" id="6.2.1.5" evidence="7"/>
<comment type="caution">
    <text evidence="7">The sequence shown here is derived from an EMBL/GenBank/DDBJ whole genome shotgun (WGS) entry which is preliminary data.</text>
</comment>
<dbReference type="GO" id="GO:0000166">
    <property type="term" value="F:nucleotide binding"/>
    <property type="evidence" value="ECO:0007669"/>
    <property type="project" value="UniProtKB-KW"/>
</dbReference>
<dbReference type="GO" id="GO:0004775">
    <property type="term" value="F:succinate-CoA ligase (ADP-forming) activity"/>
    <property type="evidence" value="ECO:0007669"/>
    <property type="project" value="UniProtKB-EC"/>
</dbReference>
<dbReference type="SUPFAM" id="SSF52210">
    <property type="entry name" value="Succinyl-CoA synthetase domains"/>
    <property type="match status" value="1"/>
</dbReference>
<dbReference type="InterPro" id="IPR036291">
    <property type="entry name" value="NAD(P)-bd_dom_sf"/>
</dbReference>
<dbReference type="EMBL" id="JAAKZF010000178">
    <property type="protein sequence ID" value="NGO56069.1"/>
    <property type="molecule type" value="Genomic_DNA"/>
</dbReference>
<evidence type="ECO:0000256" key="3">
    <source>
        <dbReference type="ARBA" id="ARBA00022741"/>
    </source>
</evidence>